<organism evidence="2 4">
    <name type="scientific">Legionella feeleii</name>
    <dbReference type="NCBI Taxonomy" id="453"/>
    <lineage>
        <taxon>Bacteria</taxon>
        <taxon>Pseudomonadati</taxon>
        <taxon>Pseudomonadota</taxon>
        <taxon>Gammaproteobacteria</taxon>
        <taxon>Legionellales</taxon>
        <taxon>Legionellaceae</taxon>
        <taxon>Legionella</taxon>
    </lineage>
</organism>
<reference evidence="2 4" key="1">
    <citation type="submission" date="2015-11" db="EMBL/GenBank/DDBJ databases">
        <title>Genomic analysis of 38 Legionella species identifies large and diverse effector repertoires.</title>
        <authorList>
            <person name="Burstein D."/>
            <person name="Amaro F."/>
            <person name="Zusman T."/>
            <person name="Lifshitz Z."/>
            <person name="Cohen O."/>
            <person name="Gilbert J.A."/>
            <person name="Pupko T."/>
            <person name="Shuman H.A."/>
            <person name="Segal G."/>
        </authorList>
    </citation>
    <scope>NUCLEOTIDE SEQUENCE [LARGE SCALE GENOMIC DNA]</scope>
    <source>
        <strain evidence="2 4">WO-44C</strain>
    </source>
</reference>
<proteinExistence type="predicted"/>
<keyword evidence="1" id="KW-0732">Signal</keyword>
<evidence type="ECO:0000313" key="3">
    <source>
        <dbReference type="EMBL" id="SPX59323.1"/>
    </source>
</evidence>
<evidence type="ECO:0000313" key="4">
    <source>
        <dbReference type="Proteomes" id="UP000054698"/>
    </source>
</evidence>
<evidence type="ECO:0000256" key="1">
    <source>
        <dbReference type="SAM" id="SignalP"/>
    </source>
</evidence>
<dbReference type="Proteomes" id="UP000251942">
    <property type="component" value="Unassembled WGS sequence"/>
</dbReference>
<dbReference type="AlphaFoldDB" id="A0A0W0U1G5"/>
<gene>
    <name evidence="2" type="ORF">Lfee_1150</name>
    <name evidence="3" type="ORF">NCTC12022_00144</name>
</gene>
<keyword evidence="4" id="KW-1185">Reference proteome</keyword>
<name>A0A0W0U1G5_9GAMM</name>
<protein>
    <submittedName>
        <fullName evidence="2">Uncharacterized protein</fullName>
    </submittedName>
</protein>
<dbReference type="PATRIC" id="fig|453.4.peg.1238"/>
<dbReference type="Proteomes" id="UP000054698">
    <property type="component" value="Unassembled WGS sequence"/>
</dbReference>
<accession>A0A0W0U1G5</accession>
<reference evidence="3 5" key="2">
    <citation type="submission" date="2018-06" db="EMBL/GenBank/DDBJ databases">
        <authorList>
            <consortium name="Pathogen Informatics"/>
            <person name="Doyle S."/>
        </authorList>
    </citation>
    <scope>NUCLEOTIDE SEQUENCE [LARGE SCALE GENOMIC DNA]</scope>
    <source>
        <strain evidence="3 5">NCTC12022</strain>
    </source>
</reference>
<evidence type="ECO:0000313" key="5">
    <source>
        <dbReference type="Proteomes" id="UP000251942"/>
    </source>
</evidence>
<feature type="chain" id="PRO_5036003105" evidence="1">
    <location>
        <begin position="20"/>
        <end position="75"/>
    </location>
</feature>
<dbReference type="EMBL" id="LNYB01000031">
    <property type="protein sequence ID" value="KTD01546.1"/>
    <property type="molecule type" value="Genomic_DNA"/>
</dbReference>
<evidence type="ECO:0000313" key="2">
    <source>
        <dbReference type="EMBL" id="KTD01546.1"/>
    </source>
</evidence>
<dbReference type="EMBL" id="UASS01000001">
    <property type="protein sequence ID" value="SPX59323.1"/>
    <property type="molecule type" value="Genomic_DNA"/>
</dbReference>
<feature type="signal peptide" evidence="1">
    <location>
        <begin position="1"/>
        <end position="19"/>
    </location>
</feature>
<sequence>MNKFIVSLLLLLSFTSVQAEDIPEVQIQQQQFDQNLCVQQSVERCTGVRCPDSKDDNCIQICTEMAKNECRYAGE</sequence>